<reference evidence="15 16" key="2">
    <citation type="journal article" date="2016" name="Genome Announc.">
        <title>Complete Genome Sequence of the Highly Virulent Aeromonas schubertii Strain WL1483, Isolated from Diseased Snakehead Fish (Channa argus) in China.</title>
        <authorList>
            <person name="Liu L."/>
            <person name="Li N."/>
            <person name="Zhang D."/>
            <person name="Fu X."/>
            <person name="Shi C."/>
            <person name="Lin Q."/>
            <person name="Hao G."/>
        </authorList>
    </citation>
    <scope>NUCLEOTIDE SEQUENCE [LARGE SCALE GENOMIC DNA]</scope>
    <source>
        <strain evidence="15 16">WL1483</strain>
    </source>
</reference>
<dbReference type="RefSeq" id="WP_060587866.1">
    <property type="nucleotide sequence ID" value="NZ_CP013067.1"/>
</dbReference>
<name>A0A0S2SH32_9GAMM</name>
<comment type="subunit">
    <text evidence="5 13">Homotetramer.</text>
</comment>
<dbReference type="SUPFAM" id="SSF55021">
    <property type="entry name" value="ACT-like"/>
    <property type="match status" value="1"/>
</dbReference>
<dbReference type="CDD" id="cd01562">
    <property type="entry name" value="Thr-dehyd"/>
    <property type="match status" value="1"/>
</dbReference>
<dbReference type="Proteomes" id="UP000058114">
    <property type="component" value="Chromosome"/>
</dbReference>
<keyword evidence="11 13" id="KW-0100">Branched-chain amino acid biosynthesis</keyword>
<keyword evidence="7 13" id="KW-0412">Isoleucine biosynthesis</keyword>
<evidence type="ECO:0000256" key="13">
    <source>
        <dbReference type="RuleBase" id="RU362012"/>
    </source>
</evidence>
<reference evidence="16" key="1">
    <citation type="submission" date="2015-10" db="EMBL/GenBank/DDBJ databases">
        <title>Complete Genome Sequence of Aeromonas schubertii strain WL1483.</title>
        <authorList>
            <person name="Liu L."/>
        </authorList>
    </citation>
    <scope>NUCLEOTIDE SEQUENCE [LARGE SCALE GENOMIC DNA]</scope>
    <source>
        <strain evidence="16">WL1483</strain>
    </source>
</reference>
<proteinExistence type="inferred from homology"/>
<dbReference type="SUPFAM" id="SSF53686">
    <property type="entry name" value="Tryptophan synthase beta subunit-like PLP-dependent enzymes"/>
    <property type="match status" value="1"/>
</dbReference>
<feature type="domain" description="ACT-like" evidence="14">
    <location>
        <begin position="425"/>
        <end position="496"/>
    </location>
</feature>
<dbReference type="PROSITE" id="PS00165">
    <property type="entry name" value="DEHYDRATASE_SER_THR"/>
    <property type="match status" value="1"/>
</dbReference>
<dbReference type="GO" id="GO:0004794">
    <property type="term" value="F:threonine deaminase activity"/>
    <property type="evidence" value="ECO:0007669"/>
    <property type="project" value="UniProtKB-UniRule"/>
</dbReference>
<dbReference type="GO" id="GO:0003941">
    <property type="term" value="F:L-serine ammonia-lyase activity"/>
    <property type="evidence" value="ECO:0007669"/>
    <property type="project" value="TreeGrafter"/>
</dbReference>
<evidence type="ECO:0000259" key="14">
    <source>
        <dbReference type="PROSITE" id="PS51672"/>
    </source>
</evidence>
<evidence type="ECO:0000256" key="11">
    <source>
        <dbReference type="ARBA" id="ARBA00023304"/>
    </source>
</evidence>
<evidence type="ECO:0000313" key="16">
    <source>
        <dbReference type="Proteomes" id="UP000058114"/>
    </source>
</evidence>
<organism evidence="15 16">
    <name type="scientific">Aeromonas schubertii</name>
    <dbReference type="NCBI Taxonomy" id="652"/>
    <lineage>
        <taxon>Bacteria</taxon>
        <taxon>Pseudomonadati</taxon>
        <taxon>Pseudomonadota</taxon>
        <taxon>Gammaproteobacteria</taxon>
        <taxon>Aeromonadales</taxon>
        <taxon>Aeromonadaceae</taxon>
        <taxon>Aeromonas</taxon>
    </lineage>
</organism>
<accession>A0A0S2SH32</accession>
<gene>
    <name evidence="13 15" type="primary">ilvA</name>
    <name evidence="15" type="ORF">WL1483_1569</name>
</gene>
<dbReference type="GO" id="GO:0006565">
    <property type="term" value="P:L-serine catabolic process"/>
    <property type="evidence" value="ECO:0007669"/>
    <property type="project" value="TreeGrafter"/>
</dbReference>
<dbReference type="NCBIfam" id="NF006674">
    <property type="entry name" value="PRK09224.1"/>
    <property type="match status" value="1"/>
</dbReference>
<dbReference type="CDD" id="cd04907">
    <property type="entry name" value="ACT_ThrD-I_2"/>
    <property type="match status" value="1"/>
</dbReference>
<dbReference type="InterPro" id="IPR050147">
    <property type="entry name" value="Ser/Thr_Dehydratase"/>
</dbReference>
<dbReference type="InterPro" id="IPR045865">
    <property type="entry name" value="ACT-like_dom_sf"/>
</dbReference>
<dbReference type="EMBL" id="CP013067">
    <property type="protein sequence ID" value="ALP40988.1"/>
    <property type="molecule type" value="Genomic_DNA"/>
</dbReference>
<dbReference type="Pfam" id="PF00291">
    <property type="entry name" value="PALP"/>
    <property type="match status" value="1"/>
</dbReference>
<dbReference type="EC" id="4.3.1.19" evidence="13"/>
<dbReference type="InterPro" id="IPR036052">
    <property type="entry name" value="TrpB-like_PALP_sf"/>
</dbReference>
<dbReference type="InterPro" id="IPR001721">
    <property type="entry name" value="TD_ACT-like"/>
</dbReference>
<evidence type="ECO:0000256" key="8">
    <source>
        <dbReference type="ARBA" id="ARBA00022737"/>
    </source>
</evidence>
<dbReference type="UniPathway" id="UPA00047">
    <property type="reaction ID" value="UER00054"/>
</dbReference>
<dbReference type="InterPro" id="IPR005787">
    <property type="entry name" value="Thr_deHydtase_biosynth"/>
</dbReference>
<dbReference type="KEGG" id="asr:WL1483_1569"/>
<comment type="catalytic activity">
    <reaction evidence="1 13">
        <text>L-threonine = 2-oxobutanoate + NH4(+)</text>
        <dbReference type="Rhea" id="RHEA:22108"/>
        <dbReference type="ChEBI" id="CHEBI:16763"/>
        <dbReference type="ChEBI" id="CHEBI:28938"/>
        <dbReference type="ChEBI" id="CHEBI:57926"/>
        <dbReference type="EC" id="4.3.1.19"/>
    </reaction>
</comment>
<dbReference type="FunFam" id="3.40.50.1100:FF:000008">
    <property type="entry name" value="L-threonine dehydratase"/>
    <property type="match status" value="1"/>
</dbReference>
<keyword evidence="9 13" id="KW-0663">Pyridoxal phosphate</keyword>
<evidence type="ECO:0000256" key="6">
    <source>
        <dbReference type="ARBA" id="ARBA00022605"/>
    </source>
</evidence>
<keyword evidence="8" id="KW-0677">Repeat</keyword>
<feature type="domain" description="ACT-like" evidence="14">
    <location>
        <begin position="330"/>
        <end position="402"/>
    </location>
</feature>
<protein>
    <recommendedName>
        <fullName evidence="13">L-threonine dehydratase</fullName>
        <ecNumber evidence="13">4.3.1.19</ecNumber>
    </recommendedName>
    <alternativeName>
        <fullName evidence="13">Threonine deaminase</fullName>
    </alternativeName>
</protein>
<dbReference type="InterPro" id="IPR038110">
    <property type="entry name" value="TD_ACT-like_sf"/>
</dbReference>
<dbReference type="NCBIfam" id="TIGR01124">
    <property type="entry name" value="ilvA_2Cterm"/>
    <property type="match status" value="1"/>
</dbReference>
<dbReference type="FunFam" id="3.40.50.1100:FF:000005">
    <property type="entry name" value="Threonine dehydratase catabolic"/>
    <property type="match status" value="1"/>
</dbReference>
<dbReference type="Gene3D" id="3.40.50.1100">
    <property type="match status" value="2"/>
</dbReference>
<dbReference type="PROSITE" id="PS51672">
    <property type="entry name" value="ACT_LIKE"/>
    <property type="match status" value="2"/>
</dbReference>
<comment type="similarity">
    <text evidence="4 13">Belongs to the serine/threonine dehydratase family.</text>
</comment>
<dbReference type="PANTHER" id="PTHR48078:SF11">
    <property type="entry name" value="THREONINE DEHYDRATASE, MITOCHONDRIAL"/>
    <property type="match status" value="1"/>
</dbReference>
<evidence type="ECO:0000256" key="4">
    <source>
        <dbReference type="ARBA" id="ARBA00010869"/>
    </source>
</evidence>
<dbReference type="AlphaFoldDB" id="A0A0S2SH32"/>
<evidence type="ECO:0000256" key="10">
    <source>
        <dbReference type="ARBA" id="ARBA00023239"/>
    </source>
</evidence>
<dbReference type="GO" id="GO:0009097">
    <property type="term" value="P:isoleucine biosynthetic process"/>
    <property type="evidence" value="ECO:0007669"/>
    <property type="project" value="UniProtKB-UniRule"/>
</dbReference>
<dbReference type="GO" id="GO:0030170">
    <property type="term" value="F:pyridoxal phosphate binding"/>
    <property type="evidence" value="ECO:0007669"/>
    <property type="project" value="InterPro"/>
</dbReference>
<evidence type="ECO:0000256" key="7">
    <source>
        <dbReference type="ARBA" id="ARBA00022624"/>
    </source>
</evidence>
<evidence type="ECO:0000256" key="9">
    <source>
        <dbReference type="ARBA" id="ARBA00022898"/>
    </source>
</evidence>
<evidence type="ECO:0000256" key="2">
    <source>
        <dbReference type="ARBA" id="ARBA00001933"/>
    </source>
</evidence>
<dbReference type="InterPro" id="IPR001926">
    <property type="entry name" value="TrpB-like_PALP"/>
</dbReference>
<dbReference type="Gene3D" id="3.40.1020.10">
    <property type="entry name" value="Biosynthetic Threonine Deaminase, Domain 3"/>
    <property type="match status" value="1"/>
</dbReference>
<keyword evidence="10 13" id="KW-0456">Lyase</keyword>
<dbReference type="CDD" id="cd04906">
    <property type="entry name" value="ACT_ThrD-I_1"/>
    <property type="match status" value="1"/>
</dbReference>
<comment type="cofactor">
    <cofactor evidence="2 13">
        <name>pyridoxal 5'-phosphate</name>
        <dbReference type="ChEBI" id="CHEBI:597326"/>
    </cofactor>
</comment>
<comment type="function">
    <text evidence="12 13">Catalyzes the anaerobic formation of alpha-ketobutyrate and ammonia from threonine in a two-step reaction. The first step involved a dehydration of threonine and a production of enamine intermediates (aminocrotonate), which tautomerizes to its imine form (iminobutyrate). Both intermediates are unstable and short-lived. The second step is the nonenzymatic hydrolysis of the enamine/imine intermediates to form 2-ketobutyrate and free ammonia. In the low water environment of the cell, the second step is accelerated by RidA.</text>
</comment>
<evidence type="ECO:0000313" key="15">
    <source>
        <dbReference type="EMBL" id="ALP40988.1"/>
    </source>
</evidence>
<evidence type="ECO:0000256" key="1">
    <source>
        <dbReference type="ARBA" id="ARBA00001274"/>
    </source>
</evidence>
<keyword evidence="6 13" id="KW-0028">Amino-acid biosynthesis</keyword>
<evidence type="ECO:0000256" key="12">
    <source>
        <dbReference type="ARBA" id="ARBA00025527"/>
    </source>
</evidence>
<evidence type="ECO:0000256" key="3">
    <source>
        <dbReference type="ARBA" id="ARBA00004810"/>
    </source>
</evidence>
<dbReference type="Pfam" id="PF00585">
    <property type="entry name" value="Thr_dehydrat_C"/>
    <property type="match status" value="2"/>
</dbReference>
<comment type="pathway">
    <text evidence="3 13">Amino-acid biosynthesis; L-isoleucine biosynthesis; 2-oxobutanoate from L-threonine: step 1/1.</text>
</comment>
<dbReference type="PANTHER" id="PTHR48078">
    <property type="entry name" value="THREONINE DEHYDRATASE, MITOCHONDRIAL-RELATED"/>
    <property type="match status" value="1"/>
</dbReference>
<dbReference type="GO" id="GO:0006567">
    <property type="term" value="P:L-threonine catabolic process"/>
    <property type="evidence" value="ECO:0007669"/>
    <property type="project" value="TreeGrafter"/>
</dbReference>
<dbReference type="InterPro" id="IPR000634">
    <property type="entry name" value="Ser/Thr_deHydtase_PyrdxlP-BS"/>
</dbReference>
<sequence length="508" mass="55858">MVSAAEYLRKILLSPVYEAARITPLQPLKKLSERLGNQVALKREDLQPVHSFKLRGAYHKIATLSSEQKESGVIAASAGNHAQGVALSAARLGIRALIVMPTTTPDIKVDAVRRHGGNVLLHGNNFDEAYAESRRLAELEGYTLIPPFDDVEVIAGQGTIGKELLEQDTHLTHVFVPVGGGGLAAGVAVYLKQLLPDIKVIGVEADGSACLKAAMTAGKPVSLDRVSLFADGVAVRRIGEETFRLCDQYLDEVITASNDQICAALKDIFDDCRAIAEPSGALSLAGLKAYCEREQVKGGRMAAILSGANVNFHNLRYVSERCEIGEKREGMLAITIPERKGAFLDFCRNLGPRMVTEFNYRYSDAEQAALFVSVRLTGGEQELGQIIEELGGNGYPVVNMTESELAKNHVRYMIGGRPARALHERLYSFKFPEQPGALMRFLETLGCRWNISLFHYRNHGADYGRVLCAFELPDEDVNAFHDYLREIGYAWKEVSEDPAYRLFLASGR</sequence>
<evidence type="ECO:0000256" key="5">
    <source>
        <dbReference type="ARBA" id="ARBA00011881"/>
    </source>
</evidence>
<dbReference type="FunFam" id="3.40.1020.10:FF:000001">
    <property type="entry name" value="L-threonine dehydratase"/>
    <property type="match status" value="1"/>
</dbReference>
<dbReference type="PATRIC" id="fig|652.5.peg.4133"/>